<keyword evidence="2" id="KW-1185">Reference proteome</keyword>
<dbReference type="EMBL" id="BAAALD010000040">
    <property type="protein sequence ID" value="GAA1093847.1"/>
    <property type="molecule type" value="Genomic_DNA"/>
</dbReference>
<accession>A0ABN1TM35</accession>
<proteinExistence type="predicted"/>
<sequence>MDTGAGGRELYEGLTEGAGPGAHREVALPWLAETGRAYRERLHTAAACSGWWQDRRTDERVGVLHMELYALGRVNDVLLLARQTPAGPWDPGVEGLAFSDEEYLGLFTGLGMTPFHGGGFDPFLHEIVEVEQADDPAAPIEVTEVLWPGLMLGELLFSRAGVRVRAGAAHAQHGVADRSPLYWTFRRRHRRTVDLSQGWGGNSQWSTDLRLDYRTPSGDHLNVDGDRPVDGSPVLALDHPENLSPRERLLTPRERRDLLRHRCLLRTPEAVAELDRAAPWDREFIPFDWRLPAAEE</sequence>
<evidence type="ECO:0000313" key="2">
    <source>
        <dbReference type="Proteomes" id="UP001499987"/>
    </source>
</evidence>
<evidence type="ECO:0000313" key="1">
    <source>
        <dbReference type="EMBL" id="GAA1093847.1"/>
    </source>
</evidence>
<comment type="caution">
    <text evidence="1">The sequence shown here is derived from an EMBL/GenBank/DDBJ whole genome shotgun (WGS) entry which is preliminary data.</text>
</comment>
<name>A0ABN1TM35_9ACTN</name>
<dbReference type="Proteomes" id="UP001499987">
    <property type="component" value="Unassembled WGS sequence"/>
</dbReference>
<reference evidence="1 2" key="1">
    <citation type="journal article" date="2019" name="Int. J. Syst. Evol. Microbiol.">
        <title>The Global Catalogue of Microorganisms (GCM) 10K type strain sequencing project: providing services to taxonomists for standard genome sequencing and annotation.</title>
        <authorList>
            <consortium name="The Broad Institute Genomics Platform"/>
            <consortium name="The Broad Institute Genome Sequencing Center for Infectious Disease"/>
            <person name="Wu L."/>
            <person name="Ma J."/>
        </authorList>
    </citation>
    <scope>NUCLEOTIDE SEQUENCE [LARGE SCALE GENOMIC DNA]</scope>
    <source>
        <strain evidence="1 2">JCM 13002</strain>
    </source>
</reference>
<gene>
    <name evidence="1" type="ORF">GCM10009663_41750</name>
</gene>
<dbReference type="RefSeq" id="WP_344625173.1">
    <property type="nucleotide sequence ID" value="NZ_BAAALD010000040.1"/>
</dbReference>
<protein>
    <submittedName>
        <fullName evidence="1">Uncharacterized protein</fullName>
    </submittedName>
</protein>
<organism evidence="1 2">
    <name type="scientific">Kitasatospora arboriphila</name>
    <dbReference type="NCBI Taxonomy" id="258052"/>
    <lineage>
        <taxon>Bacteria</taxon>
        <taxon>Bacillati</taxon>
        <taxon>Actinomycetota</taxon>
        <taxon>Actinomycetes</taxon>
        <taxon>Kitasatosporales</taxon>
        <taxon>Streptomycetaceae</taxon>
        <taxon>Kitasatospora</taxon>
    </lineage>
</organism>